<sequence length="46" mass="5145">MGSTFDGSYEPVQEINDVLETLNRETGWQVPLHVDGAISCKNSFQM</sequence>
<evidence type="ECO:0000313" key="2">
    <source>
        <dbReference type="Proteomes" id="UP000278152"/>
    </source>
</evidence>
<protein>
    <recommendedName>
        <fullName evidence="3">Glutamate decarboxylase</fullName>
    </recommendedName>
</protein>
<dbReference type="EMBL" id="AP019314">
    <property type="protein sequence ID" value="BBH39108.1"/>
    <property type="molecule type" value="Genomic_DNA"/>
</dbReference>
<dbReference type="SUPFAM" id="SSF53383">
    <property type="entry name" value="PLP-dependent transferases"/>
    <property type="match status" value="1"/>
</dbReference>
<dbReference type="AlphaFoldDB" id="A0A3G9JGS3"/>
<dbReference type="InterPro" id="IPR015421">
    <property type="entry name" value="PyrdxlP-dep_Trfase_major"/>
</dbReference>
<name>A0A3G9JGS3_MICVR</name>
<dbReference type="KEGG" id="mvz:myaer102_16330"/>
<dbReference type="InterPro" id="IPR015424">
    <property type="entry name" value="PyrdxlP-dep_Trfase"/>
</dbReference>
<proteinExistence type="predicted"/>
<gene>
    <name evidence="1" type="ORF">myaer102_16330</name>
</gene>
<reference evidence="1 2" key="1">
    <citation type="submission" date="2018-11" db="EMBL/GenBank/DDBJ databases">
        <title>Complete genome sequence of Microcystis aeruginosa NIES-102.</title>
        <authorList>
            <person name="Yamaguchi H."/>
            <person name="Suzuki S."/>
            <person name="Kawachi M."/>
        </authorList>
    </citation>
    <scope>NUCLEOTIDE SEQUENCE [LARGE SCALE GENOMIC DNA]</scope>
    <source>
        <strain evidence="1 2">NIES-102</strain>
    </source>
</reference>
<dbReference type="Gene3D" id="3.40.640.10">
    <property type="entry name" value="Type I PLP-dependent aspartate aminotransferase-like (Major domain)"/>
    <property type="match status" value="1"/>
</dbReference>
<accession>A0A3G9JGS3</accession>
<organism evidence="1 2">
    <name type="scientific">Microcystis viridis NIES-102</name>
    <dbReference type="NCBI Taxonomy" id="213615"/>
    <lineage>
        <taxon>Bacteria</taxon>
        <taxon>Bacillati</taxon>
        <taxon>Cyanobacteriota</taxon>
        <taxon>Cyanophyceae</taxon>
        <taxon>Oscillatoriophycideae</taxon>
        <taxon>Chroococcales</taxon>
        <taxon>Microcystaceae</taxon>
        <taxon>Microcystis</taxon>
    </lineage>
</organism>
<evidence type="ECO:0000313" key="1">
    <source>
        <dbReference type="EMBL" id="BBH39108.1"/>
    </source>
</evidence>
<dbReference type="Proteomes" id="UP000278152">
    <property type="component" value="Chromosome"/>
</dbReference>
<evidence type="ECO:0008006" key="3">
    <source>
        <dbReference type="Google" id="ProtNLM"/>
    </source>
</evidence>